<reference evidence="2" key="1">
    <citation type="submission" date="2021-01" db="EMBL/GenBank/DDBJ databases">
        <authorList>
            <person name="Corre E."/>
            <person name="Pelletier E."/>
            <person name="Niang G."/>
            <person name="Scheremetjew M."/>
            <person name="Finn R."/>
            <person name="Kale V."/>
            <person name="Holt S."/>
            <person name="Cochrane G."/>
            <person name="Meng A."/>
            <person name="Brown T."/>
            <person name="Cohen L."/>
        </authorList>
    </citation>
    <scope>NUCLEOTIDE SEQUENCE</scope>
    <source>
        <strain evidence="2">CCMP3346</strain>
    </source>
</reference>
<dbReference type="InterPro" id="IPR014729">
    <property type="entry name" value="Rossmann-like_a/b/a_fold"/>
</dbReference>
<dbReference type="CDD" id="cd06259">
    <property type="entry name" value="YdcF-like"/>
    <property type="match status" value="1"/>
</dbReference>
<dbReference type="AlphaFoldDB" id="A0A7S1P5G0"/>
<organism evidence="2">
    <name type="scientific">Vitrella brassicaformis</name>
    <dbReference type="NCBI Taxonomy" id="1169539"/>
    <lineage>
        <taxon>Eukaryota</taxon>
        <taxon>Sar</taxon>
        <taxon>Alveolata</taxon>
        <taxon>Colpodellida</taxon>
        <taxon>Vitrellaceae</taxon>
        <taxon>Vitrella</taxon>
    </lineage>
</organism>
<dbReference type="InterPro" id="IPR051599">
    <property type="entry name" value="Cell_Envelope_Assoc"/>
</dbReference>
<dbReference type="PANTHER" id="PTHR30336:SF20">
    <property type="entry name" value="DUF218 DOMAIN-CONTAINING PROTEIN"/>
    <property type="match status" value="1"/>
</dbReference>
<dbReference type="Pfam" id="PF02698">
    <property type="entry name" value="DUF218"/>
    <property type="match status" value="1"/>
</dbReference>
<dbReference type="GO" id="GO:0005886">
    <property type="term" value="C:plasma membrane"/>
    <property type="evidence" value="ECO:0007669"/>
    <property type="project" value="TreeGrafter"/>
</dbReference>
<name>A0A7S1P5G0_9ALVE</name>
<dbReference type="InterPro" id="IPR003848">
    <property type="entry name" value="DUF218"/>
</dbReference>
<accession>A0A7S1P5G0</accession>
<protein>
    <recommendedName>
        <fullName evidence="1">DUF218 domain-containing protein</fullName>
    </recommendedName>
</protein>
<evidence type="ECO:0000259" key="1">
    <source>
        <dbReference type="Pfam" id="PF02698"/>
    </source>
</evidence>
<evidence type="ECO:0000313" key="2">
    <source>
        <dbReference type="EMBL" id="CAD9062952.1"/>
    </source>
</evidence>
<sequence length="188" mass="20930">MAQSCCMSKTQRKSEDEPPMYDAVIIPGGGVDQQGVPHPWVVERLKRALTLDKQTKYYILLSRGTTHKAPPLDSEGVPIDEAAAGAKYLAEHGVSTDRILMERWSLDTIGNIYALRRLITEPMDMRSLVFVTNEFHMNRTRESVYMPTDGHTTHRLTMCVCVCRSCGSTECPPCGLLRPPSLQASHPG</sequence>
<dbReference type="PANTHER" id="PTHR30336">
    <property type="entry name" value="INNER MEMBRANE PROTEIN, PROBABLE PERMEASE"/>
    <property type="match status" value="1"/>
</dbReference>
<proteinExistence type="predicted"/>
<gene>
    <name evidence="2" type="ORF">VBRA1451_LOCUS18022</name>
</gene>
<feature type="domain" description="DUF218" evidence="1">
    <location>
        <begin position="22"/>
        <end position="141"/>
    </location>
</feature>
<dbReference type="EMBL" id="HBGB01030740">
    <property type="protein sequence ID" value="CAD9062952.1"/>
    <property type="molecule type" value="Transcribed_RNA"/>
</dbReference>
<dbReference type="Gene3D" id="3.40.50.620">
    <property type="entry name" value="HUPs"/>
    <property type="match status" value="1"/>
</dbReference>